<dbReference type="AlphaFoldDB" id="A0ABD0KKT0"/>
<proteinExistence type="predicted"/>
<comment type="caution">
    <text evidence="1">The sequence shown here is derived from an EMBL/GenBank/DDBJ whole genome shotgun (WGS) entry which is preliminary data.</text>
</comment>
<protein>
    <recommendedName>
        <fullName evidence="3">Hypervirulence associated protein TUDOR domain-containing protein</fullName>
    </recommendedName>
</protein>
<gene>
    <name evidence="1" type="ORF">BaRGS_00021072</name>
</gene>
<evidence type="ECO:0000313" key="1">
    <source>
        <dbReference type="EMBL" id="KAK7487653.1"/>
    </source>
</evidence>
<dbReference type="EMBL" id="JACVVK020000161">
    <property type="protein sequence ID" value="KAK7487653.1"/>
    <property type="molecule type" value="Genomic_DNA"/>
</dbReference>
<reference evidence="1 2" key="1">
    <citation type="journal article" date="2023" name="Sci. Data">
        <title>Genome assembly of the Korean intertidal mud-creeper Batillaria attramentaria.</title>
        <authorList>
            <person name="Patra A.K."/>
            <person name="Ho P.T."/>
            <person name="Jun S."/>
            <person name="Lee S.J."/>
            <person name="Kim Y."/>
            <person name="Won Y.J."/>
        </authorList>
    </citation>
    <scope>NUCLEOTIDE SEQUENCE [LARGE SCALE GENOMIC DNA]</scope>
    <source>
        <strain evidence="1">Wonlab-2016</strain>
    </source>
</reference>
<organism evidence="1 2">
    <name type="scientific">Batillaria attramentaria</name>
    <dbReference type="NCBI Taxonomy" id="370345"/>
    <lineage>
        <taxon>Eukaryota</taxon>
        <taxon>Metazoa</taxon>
        <taxon>Spiralia</taxon>
        <taxon>Lophotrochozoa</taxon>
        <taxon>Mollusca</taxon>
        <taxon>Gastropoda</taxon>
        <taxon>Caenogastropoda</taxon>
        <taxon>Sorbeoconcha</taxon>
        <taxon>Cerithioidea</taxon>
        <taxon>Batillariidae</taxon>
        <taxon>Batillaria</taxon>
    </lineage>
</organism>
<dbReference type="Proteomes" id="UP001519460">
    <property type="component" value="Unassembled WGS sequence"/>
</dbReference>
<accession>A0ABD0KKT0</accession>
<evidence type="ECO:0008006" key="3">
    <source>
        <dbReference type="Google" id="ProtNLM"/>
    </source>
</evidence>
<name>A0ABD0KKT0_9CAEN</name>
<sequence>MHHSDNERCLCTVDKESALENCVKQTDGGIPQTRTRRGEHVKTVDTRRGEHVITVDEVATRHFHDSSVKNI</sequence>
<evidence type="ECO:0000313" key="2">
    <source>
        <dbReference type="Proteomes" id="UP001519460"/>
    </source>
</evidence>
<keyword evidence="2" id="KW-1185">Reference proteome</keyword>